<evidence type="ECO:0000313" key="14">
    <source>
        <dbReference type="RefSeq" id="XP_014668620.1"/>
    </source>
</evidence>
<evidence type="ECO:0000256" key="7">
    <source>
        <dbReference type="ARBA" id="ARBA00023065"/>
    </source>
</evidence>
<dbReference type="InterPro" id="IPR002524">
    <property type="entry name" value="Cation_efflux"/>
</dbReference>
<dbReference type="InterPro" id="IPR050681">
    <property type="entry name" value="CDF/SLC30A"/>
</dbReference>
<feature type="transmembrane region" description="Helical" evidence="10">
    <location>
        <begin position="214"/>
        <end position="235"/>
    </location>
</feature>
<feature type="transmembrane region" description="Helical" evidence="10">
    <location>
        <begin position="271"/>
        <end position="295"/>
    </location>
</feature>
<dbReference type="Proteomes" id="UP000695022">
    <property type="component" value="Unplaced"/>
</dbReference>
<dbReference type="InterPro" id="IPR027469">
    <property type="entry name" value="Cation_efflux_TMD_sf"/>
</dbReference>
<evidence type="ECO:0000256" key="1">
    <source>
        <dbReference type="ARBA" id="ARBA00004141"/>
    </source>
</evidence>
<comment type="subcellular location">
    <subcellularLocation>
        <location evidence="1">Membrane</location>
        <topology evidence="1">Multi-pass membrane protein</topology>
    </subcellularLocation>
</comment>
<keyword evidence="3" id="KW-0813">Transport</keyword>
<feature type="transmembrane region" description="Helical" evidence="10">
    <location>
        <begin position="301"/>
        <end position="322"/>
    </location>
</feature>
<evidence type="ECO:0000256" key="3">
    <source>
        <dbReference type="ARBA" id="ARBA00022448"/>
    </source>
</evidence>
<keyword evidence="5" id="KW-0862">Zinc</keyword>
<comment type="similarity">
    <text evidence="2">Belongs to the cation diffusion facilitator (CDF) transporter (TC 2.A.4) family. SLC30A subfamily.</text>
</comment>
<dbReference type="Pfam" id="PF16916">
    <property type="entry name" value="ZT_dimer"/>
    <property type="match status" value="1"/>
</dbReference>
<dbReference type="SUPFAM" id="SSF160240">
    <property type="entry name" value="Cation efflux protein cytoplasmic domain-like"/>
    <property type="match status" value="1"/>
</dbReference>
<dbReference type="PANTHER" id="PTHR11562:SF17">
    <property type="entry name" value="RE54080P-RELATED"/>
    <property type="match status" value="1"/>
</dbReference>
<evidence type="ECO:0000256" key="9">
    <source>
        <dbReference type="SAM" id="MobiDB-lite"/>
    </source>
</evidence>
<dbReference type="Gene3D" id="1.20.1510.10">
    <property type="entry name" value="Cation efflux protein transmembrane domain"/>
    <property type="match status" value="1"/>
</dbReference>
<sequence>MSDVEGGTVTPSEKSPLLGSFNNKSRSGSFKKSNSIDVVPDIDIRDGQVGGQYNTLSRQPVGGSITVCLHGNADGDCTVCESDSNSDCSTDDTHCHKERSQHILDDKKAKRKLLIASCLCLVFMIGEVFGGYFADSLAIMTDAAHLLTDFASFMISLFALWVASRPATKQMHWGYYRAEVIGALVSVLLIWVITGILVYLAVMRIVRGEYEIDAPIMLITAGVGVVINLFMGFILHSTGHGHSHGGVSHAEVAAHSHEGSKKKPMNVNVRAAFIHVLGDLVQSIGVMVAAIVIYFKPEYKVADPICTFLFSVLVLVTTLTIMRDIVNVLMEGAPRGIEFNDVKNLLSSVPGVMEVHNLRIWALTMNKVAMSAHLAIDPDSDPRKVLKQAQRRVKYEFNVFESTVQVEDYKVDMQDCVQCKDPKD</sequence>
<evidence type="ECO:0000256" key="5">
    <source>
        <dbReference type="ARBA" id="ARBA00022906"/>
    </source>
</evidence>
<keyword evidence="7" id="KW-0406">Ion transport</keyword>
<dbReference type="RefSeq" id="XP_014668620.1">
    <property type="nucleotide sequence ID" value="XM_014813134.1"/>
</dbReference>
<dbReference type="InterPro" id="IPR036837">
    <property type="entry name" value="Cation_efflux_CTD_sf"/>
</dbReference>
<evidence type="ECO:0000256" key="2">
    <source>
        <dbReference type="ARBA" id="ARBA00008873"/>
    </source>
</evidence>
<name>A0ABM1E8U9_PRICU</name>
<reference evidence="14" key="1">
    <citation type="submission" date="2025-08" db="UniProtKB">
        <authorList>
            <consortium name="RefSeq"/>
        </authorList>
    </citation>
    <scope>IDENTIFICATION</scope>
</reference>
<dbReference type="SUPFAM" id="SSF161111">
    <property type="entry name" value="Cation efflux protein transmembrane domain-like"/>
    <property type="match status" value="1"/>
</dbReference>
<evidence type="ECO:0000313" key="13">
    <source>
        <dbReference type="Proteomes" id="UP000695022"/>
    </source>
</evidence>
<evidence type="ECO:0000256" key="4">
    <source>
        <dbReference type="ARBA" id="ARBA00022692"/>
    </source>
</evidence>
<evidence type="ECO:0000256" key="6">
    <source>
        <dbReference type="ARBA" id="ARBA00022989"/>
    </source>
</evidence>
<evidence type="ECO:0000256" key="10">
    <source>
        <dbReference type="SAM" id="Phobius"/>
    </source>
</evidence>
<accession>A0ABM1E8U9</accession>
<evidence type="ECO:0000256" key="8">
    <source>
        <dbReference type="ARBA" id="ARBA00023136"/>
    </source>
</evidence>
<dbReference type="Pfam" id="PF01545">
    <property type="entry name" value="Cation_efflux"/>
    <property type="match status" value="1"/>
</dbReference>
<feature type="domain" description="Cation efflux protein transmembrane" evidence="11">
    <location>
        <begin position="113"/>
        <end position="330"/>
    </location>
</feature>
<feature type="domain" description="Cation efflux protein cytoplasmic" evidence="12">
    <location>
        <begin position="334"/>
        <end position="409"/>
    </location>
</feature>
<feature type="transmembrane region" description="Helical" evidence="10">
    <location>
        <begin position="146"/>
        <end position="163"/>
    </location>
</feature>
<feature type="transmembrane region" description="Helical" evidence="10">
    <location>
        <begin position="175"/>
        <end position="202"/>
    </location>
</feature>
<evidence type="ECO:0000259" key="12">
    <source>
        <dbReference type="Pfam" id="PF16916"/>
    </source>
</evidence>
<evidence type="ECO:0000259" key="11">
    <source>
        <dbReference type="Pfam" id="PF01545"/>
    </source>
</evidence>
<keyword evidence="13" id="KW-1185">Reference proteome</keyword>
<feature type="compositionally biased region" description="Polar residues" evidence="9">
    <location>
        <begin position="20"/>
        <end position="33"/>
    </location>
</feature>
<dbReference type="InterPro" id="IPR058533">
    <property type="entry name" value="Cation_efflux_TM"/>
</dbReference>
<organism evidence="13 14">
    <name type="scientific">Priapulus caudatus</name>
    <name type="common">Priapulid worm</name>
    <dbReference type="NCBI Taxonomy" id="37621"/>
    <lineage>
        <taxon>Eukaryota</taxon>
        <taxon>Metazoa</taxon>
        <taxon>Ecdysozoa</taxon>
        <taxon>Scalidophora</taxon>
        <taxon>Priapulida</taxon>
        <taxon>Priapulimorpha</taxon>
        <taxon>Priapulimorphida</taxon>
        <taxon>Priapulidae</taxon>
        <taxon>Priapulus</taxon>
    </lineage>
</organism>
<protein>
    <submittedName>
        <fullName evidence="14">Zinc transporter 2-like</fullName>
    </submittedName>
</protein>
<gene>
    <name evidence="14" type="primary">LOC106809896</name>
</gene>
<proteinExistence type="inferred from homology"/>
<dbReference type="NCBIfam" id="TIGR01297">
    <property type="entry name" value="CDF"/>
    <property type="match status" value="1"/>
</dbReference>
<dbReference type="InterPro" id="IPR027470">
    <property type="entry name" value="Cation_efflux_CTD"/>
</dbReference>
<feature type="transmembrane region" description="Helical" evidence="10">
    <location>
        <begin position="113"/>
        <end position="134"/>
    </location>
</feature>
<keyword evidence="5" id="KW-0864">Zinc transport</keyword>
<keyword evidence="6 10" id="KW-1133">Transmembrane helix</keyword>
<feature type="region of interest" description="Disordered" evidence="9">
    <location>
        <begin position="1"/>
        <end position="33"/>
    </location>
</feature>
<dbReference type="PANTHER" id="PTHR11562">
    <property type="entry name" value="CATION EFFLUX PROTEIN/ ZINC TRANSPORTER"/>
    <property type="match status" value="1"/>
</dbReference>
<dbReference type="GeneID" id="106809896"/>
<keyword evidence="4 10" id="KW-0812">Transmembrane</keyword>
<keyword evidence="8 10" id="KW-0472">Membrane</keyword>